<dbReference type="EMBL" id="JAAAHY010000427">
    <property type="protein sequence ID" value="KAF9963909.1"/>
    <property type="molecule type" value="Genomic_DNA"/>
</dbReference>
<feature type="transmembrane region" description="Helical" evidence="5">
    <location>
        <begin position="15"/>
        <end position="34"/>
    </location>
</feature>
<feature type="domain" description="Fucosyltransferase C-terminal" evidence="7">
    <location>
        <begin position="324"/>
        <end position="482"/>
    </location>
</feature>
<keyword evidence="4 5" id="KW-0808">Transferase</keyword>
<keyword evidence="5" id="KW-0333">Golgi apparatus</keyword>
<name>A0A9P6M2J6_MORAP</name>
<dbReference type="EC" id="2.4.1.-" evidence="5"/>
<dbReference type="InterPro" id="IPR038577">
    <property type="entry name" value="GT10-like_C_sf"/>
</dbReference>
<keyword evidence="5" id="KW-1133">Transmembrane helix</keyword>
<evidence type="ECO:0000256" key="1">
    <source>
        <dbReference type="ARBA" id="ARBA00004922"/>
    </source>
</evidence>
<gene>
    <name evidence="8" type="primary">A4LEA</name>
    <name evidence="8" type="ORF">BGZ70_007109</name>
</gene>
<reference evidence="8" key="1">
    <citation type="journal article" date="2020" name="Fungal Divers.">
        <title>Resolving the Mortierellaceae phylogeny through synthesis of multi-gene phylogenetics and phylogenomics.</title>
        <authorList>
            <person name="Vandepol N."/>
            <person name="Liber J."/>
            <person name="Desiro A."/>
            <person name="Na H."/>
            <person name="Kennedy M."/>
            <person name="Barry K."/>
            <person name="Grigoriev I.V."/>
            <person name="Miller A.N."/>
            <person name="O'Donnell K."/>
            <person name="Stajich J.E."/>
            <person name="Bonito G."/>
        </authorList>
    </citation>
    <scope>NUCLEOTIDE SEQUENCE</scope>
    <source>
        <strain evidence="8">CK1249</strain>
    </source>
</reference>
<dbReference type="SUPFAM" id="SSF53756">
    <property type="entry name" value="UDP-Glycosyltransferase/glycogen phosphorylase"/>
    <property type="match status" value="1"/>
</dbReference>
<evidence type="ECO:0000256" key="2">
    <source>
        <dbReference type="ARBA" id="ARBA00008919"/>
    </source>
</evidence>
<dbReference type="Gene3D" id="3.40.50.11660">
    <property type="entry name" value="Glycosyl transferase family 10, C-terminal domain"/>
    <property type="match status" value="1"/>
</dbReference>
<keyword evidence="3 5" id="KW-0328">Glycosyltransferase</keyword>
<evidence type="ECO:0000259" key="7">
    <source>
        <dbReference type="Pfam" id="PF00852"/>
    </source>
</evidence>
<evidence type="ECO:0000256" key="5">
    <source>
        <dbReference type="RuleBase" id="RU003832"/>
    </source>
</evidence>
<dbReference type="Proteomes" id="UP000738359">
    <property type="component" value="Unassembled WGS sequence"/>
</dbReference>
<proteinExistence type="inferred from homology"/>
<sequence length="492" mass="55404">MICHRDPARPLSKILSVRVVGALAMVVLIAIMLLRLEVGVLARHTNQVAAPSVAPPKPAAPLSSPAPSPAEAPPPPATSAPPSPPPITYLHRNQDETTSTSPFDIKDFCNKVPAPRNPRGLLISKPKDQPIVIFIWRQETFEVSIDWEKESRTLCPIPLSLQLFFDHYRQRRTGYTEPWENGYAPCIFWTLSFHTFDDIRGSCNTTTNGNMTYVLTTNYTQFEEADLVLFNFPYFEGTNDPPYFDTQYMPPRIAHQNWVFQFQGESVGYYPHTALPAYLQQFDLTIGTPPSMDIHLPYYEVTPKIALSYANIEPGYPFDKTPEHYVALMVRNCAAKNDRNALIDAVVSGLNAHSYGVCRNNILIPEKINKPGKSWVAIKQETLTGYPFVLAAENSNCIGYVSEKIYDALAVGAIPIYMGAPDIAKYVPEGSYINVADFKDYDELVQYVKTVDRAPFYKWKEIVKKDPSKFCSGCMATHREPECIMMDNIHYV</sequence>
<dbReference type="PANTHER" id="PTHR11929">
    <property type="entry name" value="ALPHA- 1,3 -FUCOSYLTRANSFERASE"/>
    <property type="match status" value="1"/>
</dbReference>
<dbReference type="GO" id="GO:0032580">
    <property type="term" value="C:Golgi cisterna membrane"/>
    <property type="evidence" value="ECO:0007669"/>
    <property type="project" value="UniProtKB-SubCell"/>
</dbReference>
<evidence type="ECO:0000256" key="3">
    <source>
        <dbReference type="ARBA" id="ARBA00022676"/>
    </source>
</evidence>
<dbReference type="Pfam" id="PF00852">
    <property type="entry name" value="Glyco_transf_10"/>
    <property type="match status" value="1"/>
</dbReference>
<dbReference type="OrthoDB" id="427096at2759"/>
<protein>
    <recommendedName>
        <fullName evidence="5">Fucosyltransferase</fullName>
        <ecNumber evidence="5">2.4.1.-</ecNumber>
    </recommendedName>
</protein>
<comment type="subcellular location">
    <subcellularLocation>
        <location evidence="5">Golgi apparatus</location>
        <location evidence="5">Golgi stack membrane</location>
        <topology evidence="5">Single-pass type II membrane protein</topology>
    </subcellularLocation>
</comment>
<feature type="region of interest" description="Disordered" evidence="6">
    <location>
        <begin position="49"/>
        <end position="108"/>
    </location>
</feature>
<keyword evidence="9" id="KW-1185">Reference proteome</keyword>
<organism evidence="8 9">
    <name type="scientific">Mortierella alpina</name>
    <name type="common">Oleaginous fungus</name>
    <name type="synonym">Mortierella renispora</name>
    <dbReference type="NCBI Taxonomy" id="64518"/>
    <lineage>
        <taxon>Eukaryota</taxon>
        <taxon>Fungi</taxon>
        <taxon>Fungi incertae sedis</taxon>
        <taxon>Mucoromycota</taxon>
        <taxon>Mortierellomycotina</taxon>
        <taxon>Mortierellomycetes</taxon>
        <taxon>Mortierellales</taxon>
        <taxon>Mortierellaceae</taxon>
        <taxon>Mortierella</taxon>
    </lineage>
</organism>
<accession>A0A9P6M2J6</accession>
<dbReference type="InterPro" id="IPR055270">
    <property type="entry name" value="Glyco_tran_10_C"/>
</dbReference>
<keyword evidence="5" id="KW-0472">Membrane</keyword>
<feature type="compositionally biased region" description="Pro residues" evidence="6">
    <location>
        <begin position="53"/>
        <end position="87"/>
    </location>
</feature>
<evidence type="ECO:0000313" key="8">
    <source>
        <dbReference type="EMBL" id="KAF9963909.1"/>
    </source>
</evidence>
<comment type="caution">
    <text evidence="8">The sequence shown here is derived from an EMBL/GenBank/DDBJ whole genome shotgun (WGS) entry which is preliminary data.</text>
</comment>
<dbReference type="PANTHER" id="PTHR11929:SF194">
    <property type="entry name" value="ALPHA-(1,3)-FUCOSYLTRANSFERASE 10"/>
    <property type="match status" value="1"/>
</dbReference>
<evidence type="ECO:0000313" key="9">
    <source>
        <dbReference type="Proteomes" id="UP000738359"/>
    </source>
</evidence>
<comment type="similarity">
    <text evidence="2 5">Belongs to the glycosyltransferase 10 family.</text>
</comment>
<dbReference type="AlphaFoldDB" id="A0A9P6M2J6"/>
<dbReference type="GO" id="GO:0046920">
    <property type="term" value="F:alpha-(1-&gt;3)-fucosyltransferase activity"/>
    <property type="evidence" value="ECO:0007669"/>
    <property type="project" value="TreeGrafter"/>
</dbReference>
<keyword evidence="5" id="KW-0812">Transmembrane</keyword>
<evidence type="ECO:0000256" key="6">
    <source>
        <dbReference type="SAM" id="MobiDB-lite"/>
    </source>
</evidence>
<dbReference type="InterPro" id="IPR001503">
    <property type="entry name" value="Glyco_trans_10"/>
</dbReference>
<comment type="pathway">
    <text evidence="1">Protein modification; protein glycosylation.</text>
</comment>
<evidence type="ECO:0000256" key="4">
    <source>
        <dbReference type="ARBA" id="ARBA00022679"/>
    </source>
</evidence>